<feature type="region of interest" description="Disordered" evidence="2">
    <location>
        <begin position="1389"/>
        <end position="1439"/>
    </location>
</feature>
<dbReference type="Pfam" id="PF01465">
    <property type="entry name" value="GRIP"/>
    <property type="match status" value="1"/>
</dbReference>
<feature type="coiled-coil region" evidence="1">
    <location>
        <begin position="1289"/>
        <end position="1323"/>
    </location>
</feature>
<dbReference type="STRING" id="70415.A0A5S6PYJ3"/>
<sequence length="1515" mass="171258">MFQGLKSRLAEETRKLQNAVNQVGSSLPEKLGNLSQGALPIASFQDKQAARSNEARAGEALPSSSSGAAQENQNLVVISLETDSDSPKGDFVSPLVAAPPMRQRHDSGSSVSSYDSIFMQSYTPVAGNVLLSDLESIADEDSVSVCSTRLSESSSLEKVSMMLDRLSSRASVYRDKYKKALGAYKNCLTENERLKATIDVTRDRAIERIRQLRQRRINETEDFQKIINELNAKVAAVERAGNEEAAKHKQKVNVLEDLLGRCKESITNYKSSIELLTKENNALREKVACQEQGIEGEGVTQFAANEVEQRWQEELKHAEENYRRKVEEMEEQHNMSLARIKQEVHEAIEQKDAELVSFHQRLNLALDELESTKVLVKESKACEETLENEKKELISQLAAVKQAVVKAIVDEEGKKREALKADYEERLRQMAGQVDLRSEEIKADYDRMYKLKQAELDQGLLEERQQMMLEVEEREMQKSAALLAKDEMIAELNVELEKFRTSIAELESRLENYSQLDAQREELERRSAQHNEALLAKDETIGHHQEQIERLRTTVSSLEDRLAGMNVLENERKMLEENLNNQRVAMDDLTNSNADLEARLGSRTAQLEELRREVQESERQSSQLLFAKEQEMIRLREQVDALQTTLSKLESEQETRKAELQKATEERDEAARSARSLEERFNELNQSKELTEEESSRKVSDALLAAKQKAEKDLHDTVERLRQSNQSKLNELHELVEKWKTEATVLQNSLDAQTVVLIERSNQLEQSKMEKRSVDEQMDQLQAELEGEKEKVASFEGKLEKVESERARIAVQLTSAEEEIEGLRLEKERLEESRANYEALQKASSSEVGVNTEEDLESTEQLKLKVKAAATLLGCFIQGHLSLLDKSACCIPALDELMEDADSHTDRDLLENVGNTSELAHTLRACQQQLANLSDDFAMGEKSLDEVLNESAFVNESVNLLNNSVDLLLKVCRSRKVNFKKQRDRAEILFREKERLESELDTLRPIRASCERICSNANASLSGLKRLVQESACSASPFKEGGIVGRVEQVEADCDRASVTYDLCATFDDLISTVEWMIEVGEQMSASHQASLENLEKRCRSTEAQLEELEREKERILNLRLSEQKTKMLYQKEAVAFFADVEGTFDQLSSEICQRNIPVLAASLECLDGLVSVCSRLKCLDDPFTNREEFLNALRSVYMAMLSGLESEVAMLNEELSNSKERVRTIDDLKARLASRDAQAEMRHTALQRVFDAVAVDFDKILGRLGESESAVDGVRSSLIQLAAALERTRNFSAELTSLRTRVQNLEAEGIAKQKELDLLRRTSVWSDWEEGELAAVDGNSTSPSRPRSLETEAHATQGAQRTDQSRSDQMKELAVPKIEVPLMECDQVQQKSSTGNSLDYNLKNSHSGIGGHDELSGRQRPTDEDHQPAARSDQTGYLDQERKRFDSVDFHPLFAEPTEAEYLKNILYRYMTERESLGRESVTLAKAIAAVVKFSPSQTRLVLLKEESRSGISW</sequence>
<dbReference type="PANTHER" id="PTHR19327">
    <property type="entry name" value="GOLGIN"/>
    <property type="match status" value="1"/>
</dbReference>
<feature type="coiled-coil region" evidence="1">
    <location>
        <begin position="202"/>
        <end position="240"/>
    </location>
</feature>
<dbReference type="Gene3D" id="1.10.220.60">
    <property type="entry name" value="GRIP domain"/>
    <property type="match status" value="1"/>
</dbReference>
<feature type="region of interest" description="Disordered" evidence="2">
    <location>
        <begin position="83"/>
        <end position="109"/>
    </location>
</feature>
<feature type="coiled-coil region" evidence="1">
    <location>
        <begin position="266"/>
        <end position="339"/>
    </location>
</feature>
<keyword evidence="4" id="KW-1185">Reference proteome</keyword>
<evidence type="ECO:0000313" key="4">
    <source>
        <dbReference type="Proteomes" id="UP000046395"/>
    </source>
</evidence>
<feature type="compositionally biased region" description="Polar residues" evidence="2">
    <location>
        <begin position="1389"/>
        <end position="1408"/>
    </location>
</feature>
<feature type="compositionally biased region" description="Basic and acidic residues" evidence="2">
    <location>
        <begin position="1412"/>
        <end position="1429"/>
    </location>
</feature>
<evidence type="ECO:0000313" key="6">
    <source>
        <dbReference type="WBParaSite" id="TMUE_2000007637.1"/>
    </source>
</evidence>
<reference evidence="4" key="2">
    <citation type="submission" date="2014-03" db="EMBL/GenBank/DDBJ databases">
        <title>The whipworm genome and dual-species transcriptomics of an intimate host-pathogen interaction.</title>
        <authorList>
            <person name="Foth B.J."/>
            <person name="Tsai I.J."/>
            <person name="Reid A.J."/>
            <person name="Bancroft A.J."/>
            <person name="Nichol S."/>
            <person name="Tracey A."/>
            <person name="Holroyd N."/>
            <person name="Cotton J.A."/>
            <person name="Stanley E.J."/>
            <person name="Zarowiecki M."/>
            <person name="Liu J.Z."/>
            <person name="Huckvale T."/>
            <person name="Cooper P.J."/>
            <person name="Grencis R.K."/>
            <person name="Berriman M."/>
        </authorList>
    </citation>
    <scope>NUCLEOTIDE SEQUENCE [LARGE SCALE GENOMIC DNA]</scope>
    <source>
        <strain evidence="4">Edinburgh</strain>
    </source>
</reference>
<dbReference type="Proteomes" id="UP000046395">
    <property type="component" value="Unassembled WGS sequence"/>
</dbReference>
<keyword evidence="1" id="KW-0175">Coiled coil</keyword>
<accession>A0A5S6PYJ3</accession>
<feature type="region of interest" description="Disordered" evidence="2">
    <location>
        <begin position="1335"/>
        <end position="1371"/>
    </location>
</feature>
<dbReference type="PROSITE" id="PS50913">
    <property type="entry name" value="GRIP"/>
    <property type="match status" value="1"/>
</dbReference>
<evidence type="ECO:0000259" key="3">
    <source>
        <dbReference type="PROSITE" id="PS50913"/>
    </source>
</evidence>
<evidence type="ECO:0000256" key="2">
    <source>
        <dbReference type="SAM" id="MobiDB-lite"/>
    </source>
</evidence>
<dbReference type="SMART" id="SM00755">
    <property type="entry name" value="Grip"/>
    <property type="match status" value="1"/>
</dbReference>
<proteinExistence type="predicted"/>
<dbReference type="InterPro" id="IPR000237">
    <property type="entry name" value="GRIP_dom"/>
</dbReference>
<name>A0A5S6PYJ3_TRIMR</name>
<evidence type="ECO:0000313" key="5">
    <source>
        <dbReference type="WBParaSite" id="TMUE_0000000036.1"/>
    </source>
</evidence>
<feature type="domain" description="GRIP" evidence="3">
    <location>
        <begin position="1454"/>
        <end position="1506"/>
    </location>
</feature>
<feature type="region of interest" description="Disordered" evidence="2">
    <location>
        <begin position="649"/>
        <end position="675"/>
    </location>
</feature>
<protein>
    <submittedName>
        <fullName evidence="5 6">GRIP domain-containing protein</fullName>
    </submittedName>
</protein>
<dbReference type="WBParaSite" id="TMUE_2000007637.1">
    <property type="protein sequence ID" value="TMUE_2000007637.1"/>
    <property type="gene ID" value="WBGene00286906"/>
</dbReference>
<feature type="coiled-coil region" evidence="1">
    <location>
        <begin position="1085"/>
        <end position="1126"/>
    </location>
</feature>
<dbReference type="PANTHER" id="PTHR19327:SF0">
    <property type="entry name" value="GOLGIN SUBFAMILY A MEMBER 4"/>
    <property type="match status" value="1"/>
</dbReference>
<reference evidence="4" key="1">
    <citation type="submission" date="2013-11" db="EMBL/GenBank/DDBJ databases">
        <authorList>
            <person name="Aslett M."/>
        </authorList>
    </citation>
    <scope>NUCLEOTIDE SEQUENCE [LARGE SCALE GENOMIC DNA]</scope>
    <source>
        <strain evidence="4">Edinburgh</strain>
    </source>
</reference>
<organism evidence="4 5">
    <name type="scientific">Trichuris muris</name>
    <name type="common">Mouse whipworm</name>
    <dbReference type="NCBI Taxonomy" id="70415"/>
    <lineage>
        <taxon>Eukaryota</taxon>
        <taxon>Metazoa</taxon>
        <taxon>Ecdysozoa</taxon>
        <taxon>Nematoda</taxon>
        <taxon>Enoplea</taxon>
        <taxon>Dorylaimia</taxon>
        <taxon>Trichinellida</taxon>
        <taxon>Trichuridae</taxon>
        <taxon>Trichuris</taxon>
    </lineage>
</organism>
<reference evidence="5 6" key="3">
    <citation type="submission" date="2019-12" db="UniProtKB">
        <authorList>
            <consortium name="WormBaseParasite"/>
        </authorList>
    </citation>
    <scope>IDENTIFICATION</scope>
</reference>
<evidence type="ECO:0000256" key="1">
    <source>
        <dbReference type="SAM" id="Coils"/>
    </source>
</evidence>
<dbReference type="SUPFAM" id="SSF101283">
    <property type="entry name" value="GRIP domain"/>
    <property type="match status" value="1"/>
</dbReference>
<feature type="region of interest" description="Disordered" evidence="2">
    <location>
        <begin position="45"/>
        <end position="69"/>
    </location>
</feature>
<dbReference type="WBParaSite" id="TMUE_0000000036.1">
    <property type="protein sequence ID" value="TMUE_0000000036.1"/>
    <property type="gene ID" value="WBGene00295984"/>
</dbReference>